<dbReference type="Pfam" id="PF02566">
    <property type="entry name" value="OsmC"/>
    <property type="match status" value="1"/>
</dbReference>
<dbReference type="RefSeq" id="WP_147930349.1">
    <property type="nucleotide sequence ID" value="NZ_VOXD01000011.1"/>
</dbReference>
<comment type="caution">
    <text evidence="2">The sequence shown here is derived from an EMBL/GenBank/DDBJ whole genome shotgun (WGS) entry which is preliminary data.</text>
</comment>
<dbReference type="InterPro" id="IPR003718">
    <property type="entry name" value="OsmC/Ohr_fam"/>
</dbReference>
<proteinExistence type="predicted"/>
<dbReference type="SUPFAM" id="SSF82784">
    <property type="entry name" value="OsmC-like"/>
    <property type="match status" value="1"/>
</dbReference>
<organism evidence="2 3">
    <name type="scientific">Neolewinella aurantiaca</name>
    <dbReference type="NCBI Taxonomy" id="2602767"/>
    <lineage>
        <taxon>Bacteria</taxon>
        <taxon>Pseudomonadati</taxon>
        <taxon>Bacteroidota</taxon>
        <taxon>Saprospiria</taxon>
        <taxon>Saprospirales</taxon>
        <taxon>Lewinellaceae</taxon>
        <taxon>Neolewinella</taxon>
    </lineage>
</organism>
<name>A0A5C7FH54_9BACT</name>
<dbReference type="PANTHER" id="PTHR34352">
    <property type="entry name" value="PROTEIN YHFA"/>
    <property type="match status" value="1"/>
</dbReference>
<dbReference type="InterPro" id="IPR036102">
    <property type="entry name" value="OsmC/Ohrsf"/>
</dbReference>
<sequence>MTVNLQRLDDSFHLQATNENGRTVETDAGPATGGHDAGMRPMQVLLSAVGGCSSIDVIMLLQKQRQDLKDIRIAVTGTRRDEEPRIFTAIHVAYTLVGDIDEKKAERACRLSMEKMCSVSLMLKAGGVEITWDYKVVGE</sequence>
<dbReference type="Proteomes" id="UP000321907">
    <property type="component" value="Unassembled WGS sequence"/>
</dbReference>
<evidence type="ECO:0000313" key="3">
    <source>
        <dbReference type="Proteomes" id="UP000321907"/>
    </source>
</evidence>
<keyword evidence="3" id="KW-1185">Reference proteome</keyword>
<dbReference type="EMBL" id="VOXD01000011">
    <property type="protein sequence ID" value="TXF89756.1"/>
    <property type="molecule type" value="Genomic_DNA"/>
</dbReference>
<gene>
    <name evidence="2" type="ORF">FUA23_08690</name>
</gene>
<evidence type="ECO:0000313" key="2">
    <source>
        <dbReference type="EMBL" id="TXF89756.1"/>
    </source>
</evidence>
<protein>
    <submittedName>
        <fullName evidence="2">OsmC family protein</fullName>
    </submittedName>
</protein>
<evidence type="ECO:0000256" key="1">
    <source>
        <dbReference type="SAM" id="MobiDB-lite"/>
    </source>
</evidence>
<dbReference type="OrthoDB" id="9804010at2"/>
<reference evidence="2 3" key="1">
    <citation type="submission" date="2019-08" db="EMBL/GenBank/DDBJ databases">
        <title>Lewinella sp. strain SSH13 Genome sequencing and assembly.</title>
        <authorList>
            <person name="Kim I."/>
        </authorList>
    </citation>
    <scope>NUCLEOTIDE SEQUENCE [LARGE SCALE GENOMIC DNA]</scope>
    <source>
        <strain evidence="2 3">SSH13</strain>
    </source>
</reference>
<accession>A0A5C7FH54</accession>
<dbReference type="Gene3D" id="3.30.300.20">
    <property type="match status" value="1"/>
</dbReference>
<feature type="region of interest" description="Disordered" evidence="1">
    <location>
        <begin position="15"/>
        <end position="36"/>
    </location>
</feature>
<dbReference type="PANTHER" id="PTHR34352:SF1">
    <property type="entry name" value="PROTEIN YHFA"/>
    <property type="match status" value="1"/>
</dbReference>
<dbReference type="InterPro" id="IPR015946">
    <property type="entry name" value="KH_dom-like_a/b"/>
</dbReference>
<dbReference type="AlphaFoldDB" id="A0A5C7FH54"/>